<proteinExistence type="predicted"/>
<comment type="caution">
    <text evidence="1">The sequence shown here is derived from an EMBL/GenBank/DDBJ whole genome shotgun (WGS) entry which is preliminary data.</text>
</comment>
<accession>A0A1Q3EGW0</accession>
<organism evidence="1 2">
    <name type="scientific">Lentinula edodes</name>
    <name type="common">Shiitake mushroom</name>
    <name type="synonym">Lentinus edodes</name>
    <dbReference type="NCBI Taxonomy" id="5353"/>
    <lineage>
        <taxon>Eukaryota</taxon>
        <taxon>Fungi</taxon>
        <taxon>Dikarya</taxon>
        <taxon>Basidiomycota</taxon>
        <taxon>Agaricomycotina</taxon>
        <taxon>Agaricomycetes</taxon>
        <taxon>Agaricomycetidae</taxon>
        <taxon>Agaricales</taxon>
        <taxon>Marasmiineae</taxon>
        <taxon>Omphalotaceae</taxon>
        <taxon>Lentinula</taxon>
    </lineage>
</organism>
<dbReference type="Proteomes" id="UP000188533">
    <property type="component" value="Unassembled WGS sequence"/>
</dbReference>
<dbReference type="AlphaFoldDB" id="A0A1Q3EGW0"/>
<reference evidence="1 2" key="2">
    <citation type="submission" date="2017-02" db="EMBL/GenBank/DDBJ databases">
        <title>A genome survey and senescence transcriptome analysis in Lentinula edodes.</title>
        <authorList>
            <person name="Sakamoto Y."/>
            <person name="Nakade K."/>
            <person name="Sato S."/>
            <person name="Yoshida Y."/>
            <person name="Miyazaki K."/>
            <person name="Natsume S."/>
            <person name="Konno N."/>
        </authorList>
    </citation>
    <scope>NUCLEOTIDE SEQUENCE [LARGE SCALE GENOMIC DNA]</scope>
    <source>
        <strain evidence="1 2">NBRC 111202</strain>
    </source>
</reference>
<protein>
    <submittedName>
        <fullName evidence="1">Uncharacterized protein</fullName>
    </submittedName>
</protein>
<sequence length="118" mass="13169">MFSKLLPILSVMYMSEQIQPDQALVMVNIWVHCSLHPRGLLDSYSPSLPGYISCRGSGGHTTVRSLSPASSKLTGLVFTLATRVYKLQRVRLPFDGVLTVPCILKACWTRIYPRYPGI</sequence>
<evidence type="ECO:0000313" key="1">
    <source>
        <dbReference type="EMBL" id="GAW06453.1"/>
    </source>
</evidence>
<name>A0A1Q3EGW0_LENED</name>
<keyword evidence="2" id="KW-1185">Reference proteome</keyword>
<dbReference type="EMBL" id="BDGU01000321">
    <property type="protein sequence ID" value="GAW06453.1"/>
    <property type="molecule type" value="Genomic_DNA"/>
</dbReference>
<evidence type="ECO:0000313" key="2">
    <source>
        <dbReference type="Proteomes" id="UP000188533"/>
    </source>
</evidence>
<reference evidence="1 2" key="1">
    <citation type="submission" date="2016-08" db="EMBL/GenBank/DDBJ databases">
        <authorList>
            <consortium name="Lentinula edodes genome sequencing consortium"/>
            <person name="Sakamoto Y."/>
            <person name="Nakade K."/>
            <person name="Sato S."/>
            <person name="Yoshida Y."/>
            <person name="Miyazaki K."/>
            <person name="Natsume S."/>
            <person name="Konno N."/>
        </authorList>
    </citation>
    <scope>NUCLEOTIDE SEQUENCE [LARGE SCALE GENOMIC DNA]</scope>
    <source>
        <strain evidence="1 2">NBRC 111202</strain>
    </source>
</reference>
<gene>
    <name evidence="1" type="ORF">LENED_008382</name>
</gene>